<protein>
    <recommendedName>
        <fullName evidence="1">Putative membrane protein insertion efficiency factor</fullName>
    </recommendedName>
</protein>
<evidence type="ECO:0000313" key="2">
    <source>
        <dbReference type="EMBL" id="MDT0552162.1"/>
    </source>
</evidence>
<dbReference type="SMART" id="SM01234">
    <property type="entry name" value="Haemolytic"/>
    <property type="match status" value="1"/>
</dbReference>
<comment type="function">
    <text evidence="1">Could be involved in insertion of integral membrane proteins into the membrane.</text>
</comment>
<comment type="subcellular location">
    <subcellularLocation>
        <location evidence="1">Cell membrane</location>
        <topology evidence="1">Peripheral membrane protein</topology>
        <orientation evidence="1">Cytoplasmic side</orientation>
    </subcellularLocation>
</comment>
<dbReference type="Pfam" id="PF01809">
    <property type="entry name" value="YidD"/>
    <property type="match status" value="1"/>
</dbReference>
<keyword evidence="1" id="KW-0472">Membrane</keyword>
<dbReference type="EMBL" id="JAVRHV010000001">
    <property type="protein sequence ID" value="MDT0552162.1"/>
    <property type="molecule type" value="Genomic_DNA"/>
</dbReference>
<dbReference type="PANTHER" id="PTHR33383">
    <property type="entry name" value="MEMBRANE PROTEIN INSERTION EFFICIENCY FACTOR-RELATED"/>
    <property type="match status" value="1"/>
</dbReference>
<comment type="caution">
    <text evidence="2">The sequence shown here is derived from an EMBL/GenBank/DDBJ whole genome shotgun (WGS) entry which is preliminary data.</text>
</comment>
<dbReference type="NCBIfam" id="TIGR00278">
    <property type="entry name" value="membrane protein insertion efficiency factor YidD"/>
    <property type="match status" value="1"/>
</dbReference>
<sequence>MLKQLAKIIAWPFILLVRFYQIAISPYTPATCRYSPTCSSYTLEALKKHGVFKGGWLGIKRIFSCHPWSKGGYDPVP</sequence>
<dbReference type="PANTHER" id="PTHR33383:SF1">
    <property type="entry name" value="MEMBRANE PROTEIN INSERTION EFFICIENCY FACTOR-RELATED"/>
    <property type="match status" value="1"/>
</dbReference>
<gene>
    <name evidence="2" type="primary">yidD</name>
    <name evidence="2" type="ORF">RM519_02780</name>
</gene>
<dbReference type="InterPro" id="IPR002696">
    <property type="entry name" value="Membr_insert_effic_factor_YidD"/>
</dbReference>
<name>A0ABU2Y298_9FLAO</name>
<dbReference type="Proteomes" id="UP001252186">
    <property type="component" value="Unassembled WGS sequence"/>
</dbReference>
<comment type="similarity">
    <text evidence="1">Belongs to the UPF0161 family.</text>
</comment>
<accession>A0ABU2Y298</accession>
<evidence type="ECO:0000256" key="1">
    <source>
        <dbReference type="HAMAP-Rule" id="MF_00386"/>
    </source>
</evidence>
<dbReference type="HAMAP" id="MF_00386">
    <property type="entry name" value="UPF0161_YidD"/>
    <property type="match status" value="1"/>
</dbReference>
<organism evidence="2 3">
    <name type="scientific">Urechidicola vernalis</name>
    <dbReference type="NCBI Taxonomy" id="3075600"/>
    <lineage>
        <taxon>Bacteria</taxon>
        <taxon>Pseudomonadati</taxon>
        <taxon>Bacteroidota</taxon>
        <taxon>Flavobacteriia</taxon>
        <taxon>Flavobacteriales</taxon>
        <taxon>Flavobacteriaceae</taxon>
        <taxon>Urechidicola</taxon>
    </lineage>
</organism>
<keyword evidence="3" id="KW-1185">Reference proteome</keyword>
<keyword evidence="1" id="KW-1003">Cell membrane</keyword>
<evidence type="ECO:0000313" key="3">
    <source>
        <dbReference type="Proteomes" id="UP001252186"/>
    </source>
</evidence>
<reference evidence="2 3" key="1">
    <citation type="submission" date="2023-09" db="EMBL/GenBank/DDBJ databases">
        <authorList>
            <person name="Rey-Velasco X."/>
        </authorList>
    </citation>
    <scope>NUCLEOTIDE SEQUENCE [LARGE SCALE GENOMIC DNA]</scope>
    <source>
        <strain evidence="2 3">P050</strain>
    </source>
</reference>
<dbReference type="RefSeq" id="WP_311591998.1">
    <property type="nucleotide sequence ID" value="NZ_JAVRHV010000001.1"/>
</dbReference>
<proteinExistence type="inferred from homology"/>